<evidence type="ECO:0000256" key="2">
    <source>
        <dbReference type="ARBA" id="ARBA00022723"/>
    </source>
</evidence>
<dbReference type="PANTHER" id="PTHR42693">
    <property type="entry name" value="ARYLSULFATASE FAMILY MEMBER"/>
    <property type="match status" value="1"/>
</dbReference>
<dbReference type="GO" id="GO:0016787">
    <property type="term" value="F:hydrolase activity"/>
    <property type="evidence" value="ECO:0007669"/>
    <property type="project" value="UniProtKB-KW"/>
</dbReference>
<evidence type="ECO:0000256" key="4">
    <source>
        <dbReference type="ARBA" id="ARBA00022837"/>
    </source>
</evidence>
<dbReference type="CDD" id="cd16025">
    <property type="entry name" value="PAS_like"/>
    <property type="match status" value="1"/>
</dbReference>
<feature type="chain" id="PRO_5009302464" evidence="5">
    <location>
        <begin position="20"/>
        <end position="784"/>
    </location>
</feature>
<gene>
    <name evidence="7" type="ORF">SAMN04488498_106109</name>
</gene>
<evidence type="ECO:0000256" key="5">
    <source>
        <dbReference type="SAM" id="SignalP"/>
    </source>
</evidence>
<accession>A0A1I3ZDK7</accession>
<keyword evidence="4" id="KW-0106">Calcium</keyword>
<dbReference type="Pfam" id="PF00884">
    <property type="entry name" value="Sulfatase"/>
    <property type="match status" value="1"/>
</dbReference>
<dbReference type="GO" id="GO:0046872">
    <property type="term" value="F:metal ion binding"/>
    <property type="evidence" value="ECO:0007669"/>
    <property type="project" value="UniProtKB-KW"/>
</dbReference>
<dbReference type="EMBL" id="FOSL01000006">
    <property type="protein sequence ID" value="SFK42137.1"/>
    <property type="molecule type" value="Genomic_DNA"/>
</dbReference>
<keyword evidence="5" id="KW-0732">Signal</keyword>
<evidence type="ECO:0000256" key="3">
    <source>
        <dbReference type="ARBA" id="ARBA00022801"/>
    </source>
</evidence>
<dbReference type="SUPFAM" id="SSF53649">
    <property type="entry name" value="Alkaline phosphatase-like"/>
    <property type="match status" value="1"/>
</dbReference>
<dbReference type="OrthoDB" id="9803751at2"/>
<dbReference type="Gene3D" id="3.30.1120.10">
    <property type="match status" value="1"/>
</dbReference>
<proteinExistence type="inferred from homology"/>
<dbReference type="PROSITE" id="PS00523">
    <property type="entry name" value="SULFATASE_1"/>
    <property type="match status" value="1"/>
</dbReference>
<keyword evidence="8" id="KW-1185">Reference proteome</keyword>
<sequence>MHRRSLFAGALIVSSALFGWQIPAISQQSTSAQTPSVLPRPDYRFKGEIGRTVSDSDPAQFPPPVTAPANAPNVVLILLDDVGFGQFGTFGGAVPTPGLDKLANEGLRYNRFHTTAICSPTRAALLTGRNHHVAATGGIAESATGYDGYTMTIPKRTGMVAEVLRQNGYATAWIGKNHNTPNWDINPRGPFDNWPNAWGFDYFYGFMGGQTSQWNPMLWENHNLVPSSPDPNYHLTTDLVDRAIGWVDNVQAVPGRPYFLYLAPGATHAPHQAPKEWIDKFKGKFEGGWDKYREETFERQKKLGVIPADAKLTPRPKEIPAWDSLEPDQKRLASRMMEVFAGFTAQTDYEIGRFLDALRNRPGWENTLVVYIVGDNGSSAEGGLIGTIDEISYYNGFEMPWQSALPKIDEIGGPTLHNHFPVGWAWAMNTPFQWTKQVASHFGGTRNPMVVSWPARIKDKGGLRSQFQHVIDIAPTIYEATGITPPEVLNGVNQDPIEGKSIAYTFDDAAAKDRRRTQYFEIYANRAICHDGWCAASLANVPWLAQKEPVDVDKLPWELYNIDRDFSEADNLAAKEPEKLRELQELWWAEAARNHVLPVDSRPLAARIKPDELPNPTRGLKSFTYRAGVGSIMEGSAPHLTNTSFNLTADLDIPANGAEGMLFTLGGYTAGMGWYVQNGKLVFSYNFFTERTRIESTEPLPPGQQTVRAEFVYDGGGMGKGAAVSLFAGEKKIGEGRIERTVPVAFSSFDGLDVGLDRGAPVDFTYKPPFTFTGKLDRVTVDLK</sequence>
<dbReference type="Proteomes" id="UP000323300">
    <property type="component" value="Unassembled WGS sequence"/>
</dbReference>
<evidence type="ECO:0000256" key="1">
    <source>
        <dbReference type="ARBA" id="ARBA00008779"/>
    </source>
</evidence>
<dbReference type="Gene3D" id="3.40.720.10">
    <property type="entry name" value="Alkaline Phosphatase, subunit A"/>
    <property type="match status" value="1"/>
</dbReference>
<dbReference type="InterPro" id="IPR024607">
    <property type="entry name" value="Sulfatase_CS"/>
</dbReference>
<name>A0A1I3ZDK7_9HYPH</name>
<comment type="similarity">
    <text evidence="1">Belongs to the sulfatase family.</text>
</comment>
<evidence type="ECO:0000313" key="8">
    <source>
        <dbReference type="Proteomes" id="UP000323300"/>
    </source>
</evidence>
<protein>
    <submittedName>
        <fullName evidence="7">Arylsulfatase</fullName>
    </submittedName>
</protein>
<dbReference type="InterPro" id="IPR050738">
    <property type="entry name" value="Sulfatase"/>
</dbReference>
<organism evidence="7 8">
    <name type="scientific">Neomesorhizobium albiziae</name>
    <dbReference type="NCBI Taxonomy" id="335020"/>
    <lineage>
        <taxon>Bacteria</taxon>
        <taxon>Pseudomonadati</taxon>
        <taxon>Pseudomonadota</taxon>
        <taxon>Alphaproteobacteria</taxon>
        <taxon>Hyphomicrobiales</taxon>
        <taxon>Phyllobacteriaceae</taxon>
        <taxon>Neomesorhizobium</taxon>
    </lineage>
</organism>
<dbReference type="AlphaFoldDB" id="A0A1I3ZDK7"/>
<dbReference type="InterPro" id="IPR017850">
    <property type="entry name" value="Alkaline_phosphatase_core_sf"/>
</dbReference>
<keyword evidence="2" id="KW-0479">Metal-binding</keyword>
<feature type="domain" description="Sulfatase N-terminal" evidence="6">
    <location>
        <begin position="72"/>
        <end position="483"/>
    </location>
</feature>
<keyword evidence="3" id="KW-0378">Hydrolase</keyword>
<reference evidence="7 8" key="1">
    <citation type="submission" date="2016-10" db="EMBL/GenBank/DDBJ databases">
        <authorList>
            <person name="Varghese N."/>
            <person name="Submissions S."/>
        </authorList>
    </citation>
    <scope>NUCLEOTIDE SEQUENCE [LARGE SCALE GENOMIC DNA]</scope>
    <source>
        <strain evidence="7 8">DSM 21822</strain>
    </source>
</reference>
<feature type="signal peptide" evidence="5">
    <location>
        <begin position="1"/>
        <end position="19"/>
    </location>
</feature>
<dbReference type="PANTHER" id="PTHR42693:SF43">
    <property type="entry name" value="BLL2667 PROTEIN"/>
    <property type="match status" value="1"/>
</dbReference>
<evidence type="ECO:0000259" key="6">
    <source>
        <dbReference type="Pfam" id="PF00884"/>
    </source>
</evidence>
<evidence type="ECO:0000313" key="7">
    <source>
        <dbReference type="EMBL" id="SFK42137.1"/>
    </source>
</evidence>
<dbReference type="InterPro" id="IPR000917">
    <property type="entry name" value="Sulfatase_N"/>
</dbReference>